<reference evidence="1" key="1">
    <citation type="submission" date="2014-05" db="EMBL/GenBank/DDBJ databases">
        <authorList>
            <person name="Chronopoulou M."/>
        </authorList>
    </citation>
    <scope>NUCLEOTIDE SEQUENCE</scope>
    <source>
        <tissue evidence="1">Whole organism</tissue>
    </source>
</reference>
<sequence length="77" mass="9127">MYNLRYNGQLLPEAGTWTLDLRIQLNLSQYFEEYLTIKDSRLDLDSITKSCYSTWTPKLTYYGLKKNLITTDHMLLV</sequence>
<accession>A0A0K2V275</accession>
<organism evidence="1">
    <name type="scientific">Lepeophtheirus salmonis</name>
    <name type="common">Salmon louse</name>
    <name type="synonym">Caligus salmonis</name>
    <dbReference type="NCBI Taxonomy" id="72036"/>
    <lineage>
        <taxon>Eukaryota</taxon>
        <taxon>Metazoa</taxon>
        <taxon>Ecdysozoa</taxon>
        <taxon>Arthropoda</taxon>
        <taxon>Crustacea</taxon>
        <taxon>Multicrustacea</taxon>
        <taxon>Hexanauplia</taxon>
        <taxon>Copepoda</taxon>
        <taxon>Siphonostomatoida</taxon>
        <taxon>Caligidae</taxon>
        <taxon>Lepeophtheirus</taxon>
    </lineage>
</organism>
<name>A0A0K2V275_LEPSM</name>
<dbReference type="AlphaFoldDB" id="A0A0K2V275"/>
<evidence type="ECO:0000313" key="1">
    <source>
        <dbReference type="EMBL" id="CDW44091.1"/>
    </source>
</evidence>
<proteinExistence type="predicted"/>
<protein>
    <submittedName>
        <fullName evidence="1">Uncharacterized protein</fullName>
    </submittedName>
</protein>
<dbReference type="EMBL" id="HACA01026730">
    <property type="protein sequence ID" value="CDW44091.1"/>
    <property type="molecule type" value="Transcribed_RNA"/>
</dbReference>